<dbReference type="InterPro" id="IPR034752">
    <property type="entry name" value="Mis18"/>
</dbReference>
<keyword evidence="6" id="KW-0479">Metal-binding</keyword>
<evidence type="ECO:0000313" key="14">
    <source>
        <dbReference type="Proteomes" id="UP000694523"/>
    </source>
</evidence>
<keyword evidence="5" id="KW-0132">Cell division</keyword>
<organism evidence="13 14">
    <name type="scientific">Neogobius melanostomus</name>
    <name type="common">round goby</name>
    <dbReference type="NCBI Taxonomy" id="47308"/>
    <lineage>
        <taxon>Eukaryota</taxon>
        <taxon>Metazoa</taxon>
        <taxon>Chordata</taxon>
        <taxon>Craniata</taxon>
        <taxon>Vertebrata</taxon>
        <taxon>Euteleostomi</taxon>
        <taxon>Actinopterygii</taxon>
        <taxon>Neopterygii</taxon>
        <taxon>Teleostei</taxon>
        <taxon>Neoteleostei</taxon>
        <taxon>Acanthomorphata</taxon>
        <taxon>Gobiaria</taxon>
        <taxon>Gobiiformes</taxon>
        <taxon>Gobioidei</taxon>
        <taxon>Gobiidae</taxon>
        <taxon>Benthophilinae</taxon>
        <taxon>Neogobiini</taxon>
        <taxon>Neogobius</taxon>
    </lineage>
</organism>
<dbReference type="Ensembl" id="ENSNMLT00000046233.1">
    <property type="protein sequence ID" value="ENSNMLP00000041595.1"/>
    <property type="gene ID" value="ENSNMLG00000025454.1"/>
</dbReference>
<evidence type="ECO:0000256" key="3">
    <source>
        <dbReference type="ARBA" id="ARBA00004584"/>
    </source>
</evidence>
<protein>
    <recommendedName>
        <fullName evidence="12">Mis18 domain-containing protein</fullName>
    </recommendedName>
</protein>
<dbReference type="GO" id="GO:0000785">
    <property type="term" value="C:chromatin"/>
    <property type="evidence" value="ECO:0007669"/>
    <property type="project" value="TreeGrafter"/>
</dbReference>
<evidence type="ECO:0000256" key="4">
    <source>
        <dbReference type="ARBA" id="ARBA00022454"/>
    </source>
</evidence>
<accession>A0A8C6UUX7</accession>
<keyword evidence="14" id="KW-1185">Reference proteome</keyword>
<evidence type="ECO:0000256" key="5">
    <source>
        <dbReference type="ARBA" id="ARBA00022618"/>
    </source>
</evidence>
<keyword evidence="10" id="KW-0131">Cell cycle</keyword>
<dbReference type="PROSITE" id="PS51793">
    <property type="entry name" value="MIS18"/>
    <property type="match status" value="1"/>
</dbReference>
<dbReference type="GO" id="GO:0051301">
    <property type="term" value="P:cell division"/>
    <property type="evidence" value="ECO:0007669"/>
    <property type="project" value="UniProtKB-KW"/>
</dbReference>
<dbReference type="GO" id="GO:0005634">
    <property type="term" value="C:nucleus"/>
    <property type="evidence" value="ECO:0007669"/>
    <property type="project" value="UniProtKB-SubCell"/>
</dbReference>
<dbReference type="GO" id="GO:0034080">
    <property type="term" value="P:CENP-A containing chromatin assembly"/>
    <property type="evidence" value="ECO:0007669"/>
    <property type="project" value="TreeGrafter"/>
</dbReference>
<reference evidence="13" key="1">
    <citation type="submission" date="2025-08" db="UniProtKB">
        <authorList>
            <consortium name="Ensembl"/>
        </authorList>
    </citation>
    <scope>IDENTIFICATION</scope>
</reference>
<evidence type="ECO:0000256" key="7">
    <source>
        <dbReference type="ARBA" id="ARBA00022776"/>
    </source>
</evidence>
<dbReference type="Pfam" id="PF03226">
    <property type="entry name" value="Yippee-Mis18"/>
    <property type="match status" value="1"/>
</dbReference>
<name>A0A8C6UUX7_9GOBI</name>
<dbReference type="GO" id="GO:0007059">
    <property type="term" value="P:chromosome segregation"/>
    <property type="evidence" value="ECO:0007669"/>
    <property type="project" value="TreeGrafter"/>
</dbReference>
<proteinExistence type="predicted"/>
<reference evidence="13" key="2">
    <citation type="submission" date="2025-09" db="UniProtKB">
        <authorList>
            <consortium name="Ensembl"/>
        </authorList>
    </citation>
    <scope>IDENTIFICATION</scope>
</reference>
<evidence type="ECO:0000313" key="13">
    <source>
        <dbReference type="Ensembl" id="ENSNMLP00000041595.1"/>
    </source>
</evidence>
<evidence type="ECO:0000256" key="2">
    <source>
        <dbReference type="ARBA" id="ARBA00004123"/>
    </source>
</evidence>
<evidence type="ECO:0000256" key="10">
    <source>
        <dbReference type="ARBA" id="ARBA00023306"/>
    </source>
</evidence>
<dbReference type="GO" id="GO:0000775">
    <property type="term" value="C:chromosome, centromeric region"/>
    <property type="evidence" value="ECO:0007669"/>
    <property type="project" value="UniProtKB-SubCell"/>
</dbReference>
<evidence type="ECO:0000256" key="6">
    <source>
        <dbReference type="ARBA" id="ARBA00022723"/>
    </source>
</evidence>
<sequence>MEFNDSTMELRKDQVKELREIDRRWMTFHCEKCNTVFGDGLSVCGEVKSMGCILLLKVTKDIVIDDKKETELKGDLAQCMYSFLLCRCCRSFVGRIIHSSPTRLANCRSMFLLHKPSLCCYLLNSSSMVKATSISFELKPIGESMKEMMREFEGMYKQIIHLKKDVLDRSTIS</sequence>
<dbReference type="PANTHER" id="PTHR16431:SF3">
    <property type="entry name" value="PROTEIN MIS18-BETA"/>
    <property type="match status" value="1"/>
</dbReference>
<feature type="domain" description="Mis18" evidence="12">
    <location>
        <begin position="25"/>
        <end position="123"/>
    </location>
</feature>
<keyword evidence="7" id="KW-0498">Mitosis</keyword>
<evidence type="ECO:0000259" key="12">
    <source>
        <dbReference type="PROSITE" id="PS51793"/>
    </source>
</evidence>
<keyword evidence="8" id="KW-0862">Zinc</keyword>
<dbReference type="GO" id="GO:0046872">
    <property type="term" value="F:metal ion binding"/>
    <property type="evidence" value="ECO:0007669"/>
    <property type="project" value="UniProtKB-KW"/>
</dbReference>
<keyword evidence="11" id="KW-0137">Centromere</keyword>
<keyword evidence="9" id="KW-0539">Nucleus</keyword>
<dbReference type="PANTHER" id="PTHR16431">
    <property type="entry name" value="NEUROGENIC PROTEIN MASTERMIND"/>
    <property type="match status" value="1"/>
</dbReference>
<comment type="subcellular location">
    <subcellularLocation>
        <location evidence="3">Chromosome</location>
        <location evidence="3">Centromere</location>
    </subcellularLocation>
    <subcellularLocation>
        <location evidence="2">Nucleus</location>
    </subcellularLocation>
</comment>
<dbReference type="AlphaFoldDB" id="A0A8C6UUX7"/>
<evidence type="ECO:0000256" key="1">
    <source>
        <dbReference type="ARBA" id="ARBA00003694"/>
    </source>
</evidence>
<comment type="function">
    <text evidence="1">Required for recruitment of CENPA to centromeres and normal chromosome segregation during mitosis.</text>
</comment>
<dbReference type="InterPro" id="IPR004910">
    <property type="entry name" value="Yippee/Mis18/Cereblon"/>
</dbReference>
<evidence type="ECO:0000256" key="11">
    <source>
        <dbReference type="ARBA" id="ARBA00023328"/>
    </source>
</evidence>
<evidence type="ECO:0000256" key="8">
    <source>
        <dbReference type="ARBA" id="ARBA00022833"/>
    </source>
</evidence>
<evidence type="ECO:0000256" key="9">
    <source>
        <dbReference type="ARBA" id="ARBA00023242"/>
    </source>
</evidence>
<dbReference type="Proteomes" id="UP000694523">
    <property type="component" value="Unplaced"/>
</dbReference>
<keyword evidence="4" id="KW-0158">Chromosome</keyword>